<accession>A0A511YFT9</accession>
<dbReference type="EMBL" id="BJYI01000025">
    <property type="protein sequence ID" value="GEN74049.1"/>
    <property type="molecule type" value="Genomic_DNA"/>
</dbReference>
<name>A0A511YFT9_9FLAO</name>
<feature type="chain" id="PRO_5021927325" evidence="2">
    <location>
        <begin position="19"/>
        <end position="170"/>
    </location>
</feature>
<reference evidence="3 4" key="1">
    <citation type="submission" date="2019-07" db="EMBL/GenBank/DDBJ databases">
        <title>Whole genome shotgun sequence of Chryseobacterium lathyri NBRC 105250.</title>
        <authorList>
            <person name="Hosoyama A."/>
            <person name="Uohara A."/>
            <person name="Ohji S."/>
            <person name="Ichikawa N."/>
        </authorList>
    </citation>
    <scope>NUCLEOTIDE SEQUENCE [LARGE SCALE GENOMIC DNA]</scope>
    <source>
        <strain evidence="3 4">NBRC 105250</strain>
    </source>
</reference>
<keyword evidence="1" id="KW-0472">Membrane</keyword>
<dbReference type="AlphaFoldDB" id="A0A511YFT9"/>
<protein>
    <submittedName>
        <fullName evidence="3">Uncharacterized protein</fullName>
    </submittedName>
</protein>
<feature type="signal peptide" evidence="2">
    <location>
        <begin position="1"/>
        <end position="18"/>
    </location>
</feature>
<gene>
    <name evidence="3" type="ORF">CLA01_41210</name>
</gene>
<evidence type="ECO:0000256" key="1">
    <source>
        <dbReference type="SAM" id="Phobius"/>
    </source>
</evidence>
<organism evidence="3 4">
    <name type="scientific">Chryseobacterium lathyri</name>
    <dbReference type="NCBI Taxonomy" id="395933"/>
    <lineage>
        <taxon>Bacteria</taxon>
        <taxon>Pseudomonadati</taxon>
        <taxon>Bacteroidota</taxon>
        <taxon>Flavobacteriia</taxon>
        <taxon>Flavobacteriales</taxon>
        <taxon>Weeksellaceae</taxon>
        <taxon>Chryseobacterium group</taxon>
        <taxon>Chryseobacterium</taxon>
    </lineage>
</organism>
<evidence type="ECO:0000313" key="4">
    <source>
        <dbReference type="Proteomes" id="UP000321150"/>
    </source>
</evidence>
<comment type="caution">
    <text evidence="3">The sequence shown here is derived from an EMBL/GenBank/DDBJ whole genome shotgun (WGS) entry which is preliminary data.</text>
</comment>
<feature type="transmembrane region" description="Helical" evidence="1">
    <location>
        <begin position="44"/>
        <end position="64"/>
    </location>
</feature>
<keyword evidence="1" id="KW-1133">Transmembrane helix</keyword>
<dbReference type="Proteomes" id="UP000321150">
    <property type="component" value="Unassembled WGS sequence"/>
</dbReference>
<sequence length="170" mass="17837">MKKIISILIVTISSLSIAQVAIGKSSVSNSSVSLEFGSQNKGILLPWTASAASVTGAIPGTFIFDTTDKKVKLKLLGSWKDLSVDTTGVVDTSLQDSPAESANAQVIIGASTTTAPGILVLESTDKAMILPKVESPHLNIINPSPGMIVYDTATKQLAVFNGTVWSFWKS</sequence>
<keyword evidence="2" id="KW-0732">Signal</keyword>
<dbReference type="OrthoDB" id="705292at2"/>
<evidence type="ECO:0000256" key="2">
    <source>
        <dbReference type="SAM" id="SignalP"/>
    </source>
</evidence>
<dbReference type="RefSeq" id="WP_111961010.1">
    <property type="nucleotide sequence ID" value="NZ_BJYI01000025.1"/>
</dbReference>
<evidence type="ECO:0000313" key="3">
    <source>
        <dbReference type="EMBL" id="GEN74049.1"/>
    </source>
</evidence>
<proteinExistence type="predicted"/>
<keyword evidence="1" id="KW-0812">Transmembrane</keyword>